<accession>A0ABV8UB20</accession>
<feature type="region of interest" description="Disordered" evidence="1">
    <location>
        <begin position="539"/>
        <end position="569"/>
    </location>
</feature>
<evidence type="ECO:0000313" key="3">
    <source>
        <dbReference type="Proteomes" id="UP001595776"/>
    </source>
</evidence>
<comment type="caution">
    <text evidence="2">The sequence shown here is derived from an EMBL/GenBank/DDBJ whole genome shotgun (WGS) entry which is preliminary data.</text>
</comment>
<protein>
    <recommendedName>
        <fullName evidence="4">PAS domain-containing protein</fullName>
    </recommendedName>
</protein>
<reference evidence="3" key="1">
    <citation type="journal article" date="2019" name="Int. J. Syst. Evol. Microbiol.">
        <title>The Global Catalogue of Microorganisms (GCM) 10K type strain sequencing project: providing services to taxonomists for standard genome sequencing and annotation.</title>
        <authorList>
            <consortium name="The Broad Institute Genomics Platform"/>
            <consortium name="The Broad Institute Genome Sequencing Center for Infectious Disease"/>
            <person name="Wu L."/>
            <person name="Ma J."/>
        </authorList>
    </citation>
    <scope>NUCLEOTIDE SEQUENCE [LARGE SCALE GENOMIC DNA]</scope>
    <source>
        <strain evidence="3">CGMCC 1.15304</strain>
    </source>
</reference>
<evidence type="ECO:0000313" key="2">
    <source>
        <dbReference type="EMBL" id="MFC4348075.1"/>
    </source>
</evidence>
<feature type="region of interest" description="Disordered" evidence="1">
    <location>
        <begin position="459"/>
        <end position="520"/>
    </location>
</feature>
<organism evidence="2 3">
    <name type="scientific">Kordiimonas lipolytica</name>
    <dbReference type="NCBI Taxonomy" id="1662421"/>
    <lineage>
        <taxon>Bacteria</taxon>
        <taxon>Pseudomonadati</taxon>
        <taxon>Pseudomonadota</taxon>
        <taxon>Alphaproteobacteria</taxon>
        <taxon>Kordiimonadales</taxon>
        <taxon>Kordiimonadaceae</taxon>
        <taxon>Kordiimonas</taxon>
    </lineage>
</organism>
<evidence type="ECO:0008006" key="4">
    <source>
        <dbReference type="Google" id="ProtNLM"/>
    </source>
</evidence>
<gene>
    <name evidence="2" type="ORF">ACFO5Q_09490</name>
</gene>
<evidence type="ECO:0000256" key="1">
    <source>
        <dbReference type="SAM" id="MobiDB-lite"/>
    </source>
</evidence>
<keyword evidence="3" id="KW-1185">Reference proteome</keyword>
<name>A0ABV8UB20_9PROT</name>
<proteinExistence type="predicted"/>
<dbReference type="RefSeq" id="WP_068151615.1">
    <property type="nucleotide sequence ID" value="NZ_JBHSCR010000005.1"/>
</dbReference>
<dbReference type="Proteomes" id="UP001595776">
    <property type="component" value="Unassembled WGS sequence"/>
</dbReference>
<sequence length="620" mass="67366">MGKVSAFDMNALDSRIRELVAYARERDGEDRTTLFRSLVDMFLTGKAPVKEPTRAQLLDVVEALIPHVDPDSRRTVSEILAGQAKPPMDLVHRLVRDRASLMEDLLKNAPFDEDDIIELITQTGREHHQILATRTDLSANVWIALARAAPAAPPFEGRSTLALWRDDLGTQPQTEETQDNTRTEADVAAQHEEQHLEEMEPRRVAVGGGGTTVMTAGSTGDSQGFAATVTRLRPEGFGGAIDTLEKKAASLRILRTDEDLIAERMNERPAMPETKMVGTSDSGADSGRHQLTDTAATPTTAHTPEAAMLTETVAHAEPRLAAEAKPRFLRDPGPGGWAWRSDRDGFITLVSPFAARIFGGAGRLVGTAMLDMLGLNTKLDHPVSRAFQRRSTIHDAPISLPQLDTGHQHWTLEAAPVFNPSSGVFEGFEGILTPVRPASEGKATDTLTYDQPLFLDEEHESPKPAERQQAPEPASFADSPSVLQSGIEKPQADIQAKERMADSDITPDAPATDTQKRNPLADMINSTAAAMVREAVSDALSPMTPQQEAARYGRQETTEDPAPVKQPDASNEEVLATLQLLEESLARLTEAGEKGAIAQVRLQSEIATACARALRDQLKK</sequence>
<dbReference type="EMBL" id="JBHSCR010000005">
    <property type="protein sequence ID" value="MFC4348075.1"/>
    <property type="molecule type" value="Genomic_DNA"/>
</dbReference>